<evidence type="ECO:0000313" key="3">
    <source>
        <dbReference type="Proteomes" id="UP001180020"/>
    </source>
</evidence>
<protein>
    <submittedName>
        <fullName evidence="2">Tetraspanin-5</fullName>
    </submittedName>
</protein>
<dbReference type="Proteomes" id="UP001180020">
    <property type="component" value="Unassembled WGS sequence"/>
</dbReference>
<feature type="transmembrane region" description="Helical" evidence="1">
    <location>
        <begin position="28"/>
        <end position="49"/>
    </location>
</feature>
<reference evidence="2" key="2">
    <citation type="submission" date="2023-06" db="EMBL/GenBank/DDBJ databases">
        <authorList>
            <person name="Ma L."/>
            <person name="Liu K.-W."/>
            <person name="Li Z."/>
            <person name="Hsiao Y.-Y."/>
            <person name="Qi Y."/>
            <person name="Fu T."/>
            <person name="Tang G."/>
            <person name="Zhang D."/>
            <person name="Sun W.-H."/>
            <person name="Liu D.-K."/>
            <person name="Li Y."/>
            <person name="Chen G.-Z."/>
            <person name="Liu X.-D."/>
            <person name="Liao X.-Y."/>
            <person name="Jiang Y.-T."/>
            <person name="Yu X."/>
            <person name="Hao Y."/>
            <person name="Huang J."/>
            <person name="Zhao X.-W."/>
            <person name="Ke S."/>
            <person name="Chen Y.-Y."/>
            <person name="Wu W.-L."/>
            <person name="Hsu J.-L."/>
            <person name="Lin Y.-F."/>
            <person name="Huang M.-D."/>
            <person name="Li C.-Y."/>
            <person name="Huang L."/>
            <person name="Wang Z.-W."/>
            <person name="Zhao X."/>
            <person name="Zhong W.-Y."/>
            <person name="Peng D.-H."/>
            <person name="Ahmad S."/>
            <person name="Lan S."/>
            <person name="Zhang J.-S."/>
            <person name="Tsai W.-C."/>
            <person name="Van De Peer Y."/>
            <person name="Liu Z.-J."/>
        </authorList>
    </citation>
    <scope>NUCLEOTIDE SEQUENCE</scope>
    <source>
        <strain evidence="2">CP</strain>
        <tissue evidence="2">Leaves</tissue>
    </source>
</reference>
<gene>
    <name evidence="2" type="primary">TET5</name>
    <name evidence="2" type="ORF">QJS10_CPA03g01244</name>
</gene>
<reference evidence="2" key="1">
    <citation type="journal article" date="2023" name="Nat. Commun.">
        <title>Diploid and tetraploid genomes of Acorus and the evolution of monocots.</title>
        <authorList>
            <person name="Ma L."/>
            <person name="Liu K.W."/>
            <person name="Li Z."/>
            <person name="Hsiao Y.Y."/>
            <person name="Qi Y."/>
            <person name="Fu T."/>
            <person name="Tang G.D."/>
            <person name="Zhang D."/>
            <person name="Sun W.H."/>
            <person name="Liu D.K."/>
            <person name="Li Y."/>
            <person name="Chen G.Z."/>
            <person name="Liu X.D."/>
            <person name="Liao X.Y."/>
            <person name="Jiang Y.T."/>
            <person name="Yu X."/>
            <person name="Hao Y."/>
            <person name="Huang J."/>
            <person name="Zhao X.W."/>
            <person name="Ke S."/>
            <person name="Chen Y.Y."/>
            <person name="Wu W.L."/>
            <person name="Hsu J.L."/>
            <person name="Lin Y.F."/>
            <person name="Huang M.D."/>
            <person name="Li C.Y."/>
            <person name="Huang L."/>
            <person name="Wang Z.W."/>
            <person name="Zhao X."/>
            <person name="Zhong W.Y."/>
            <person name="Peng D.H."/>
            <person name="Ahmad S."/>
            <person name="Lan S."/>
            <person name="Zhang J.S."/>
            <person name="Tsai W.C."/>
            <person name="Van de Peer Y."/>
            <person name="Liu Z.J."/>
        </authorList>
    </citation>
    <scope>NUCLEOTIDE SEQUENCE</scope>
    <source>
        <strain evidence="2">CP</strain>
    </source>
</reference>
<name>A0AAV9FCI0_ACOCL</name>
<evidence type="ECO:0000256" key="1">
    <source>
        <dbReference type="SAM" id="Phobius"/>
    </source>
</evidence>
<keyword evidence="1" id="KW-0812">Transmembrane</keyword>
<dbReference type="AlphaFoldDB" id="A0AAV9FCI0"/>
<organism evidence="2 3">
    <name type="scientific">Acorus calamus</name>
    <name type="common">Sweet flag</name>
    <dbReference type="NCBI Taxonomy" id="4465"/>
    <lineage>
        <taxon>Eukaryota</taxon>
        <taxon>Viridiplantae</taxon>
        <taxon>Streptophyta</taxon>
        <taxon>Embryophyta</taxon>
        <taxon>Tracheophyta</taxon>
        <taxon>Spermatophyta</taxon>
        <taxon>Magnoliopsida</taxon>
        <taxon>Liliopsida</taxon>
        <taxon>Acoraceae</taxon>
        <taxon>Acorus</taxon>
    </lineage>
</organism>
<accession>A0AAV9FCI0</accession>
<sequence length="75" mass="8913">MGMGRLWRHRTGGVLEEVVRRNWHKLSVLNVIVIVFLVCIYSIGCYAFRITRLSVSDYPYGENHMSKVHPRWDFF</sequence>
<dbReference type="EMBL" id="JAUJYO010000003">
    <property type="protein sequence ID" value="KAK1322578.1"/>
    <property type="molecule type" value="Genomic_DNA"/>
</dbReference>
<keyword evidence="1" id="KW-0472">Membrane</keyword>
<comment type="caution">
    <text evidence="2">The sequence shown here is derived from an EMBL/GenBank/DDBJ whole genome shotgun (WGS) entry which is preliminary data.</text>
</comment>
<evidence type="ECO:0000313" key="2">
    <source>
        <dbReference type="EMBL" id="KAK1322578.1"/>
    </source>
</evidence>
<proteinExistence type="predicted"/>
<keyword evidence="1" id="KW-1133">Transmembrane helix</keyword>
<keyword evidence="3" id="KW-1185">Reference proteome</keyword>